<dbReference type="Gene3D" id="3.30.70.20">
    <property type="match status" value="1"/>
</dbReference>
<dbReference type="EMBL" id="CP009451">
    <property type="protein sequence ID" value="AIR06182.1"/>
    <property type="molecule type" value="Genomic_DNA"/>
</dbReference>
<dbReference type="PROSITE" id="PS51379">
    <property type="entry name" value="4FE4S_FER_2"/>
    <property type="match status" value="1"/>
</dbReference>
<evidence type="ECO:0000313" key="10">
    <source>
        <dbReference type="Proteomes" id="UP000029481"/>
    </source>
</evidence>
<dbReference type="InterPro" id="IPR012206">
    <property type="entry name" value="Fd_FixX"/>
</dbReference>
<evidence type="ECO:0000256" key="6">
    <source>
        <dbReference type="ARBA" id="ARBA00023014"/>
    </source>
</evidence>
<accession>A0A089Q0I9</accession>
<evidence type="ECO:0000256" key="3">
    <source>
        <dbReference type="ARBA" id="ARBA00022723"/>
    </source>
</evidence>
<keyword evidence="10" id="KW-1185">Reference proteome</keyword>
<dbReference type="GO" id="GO:0051536">
    <property type="term" value="F:iron-sulfur cluster binding"/>
    <property type="evidence" value="ECO:0007669"/>
    <property type="project" value="UniProtKB-KW"/>
</dbReference>
<dbReference type="PANTHER" id="PTHR43082:SF1">
    <property type="entry name" value="FERREDOXIN-LIKE PROTEIN FIXX-RELATED"/>
    <property type="match status" value="1"/>
</dbReference>
<sequence>MNLHEKLAKNAWQPAEKPHIVPADSPDRESLALLVRACPAGLYRQKEDGSLQIDNTGCLECGTCRLLCDEQTLSRWRYPPAGCGIQLRFG</sequence>
<comment type="function">
    <text evidence="7">Could be a 3Fe-4S cluster-containing protein.</text>
</comment>
<evidence type="ECO:0000256" key="2">
    <source>
        <dbReference type="ARBA" id="ARBA00022448"/>
    </source>
</evidence>
<dbReference type="SUPFAM" id="SSF54862">
    <property type="entry name" value="4Fe-4S ferredoxins"/>
    <property type="match status" value="1"/>
</dbReference>
<dbReference type="GO" id="GO:0005506">
    <property type="term" value="F:iron ion binding"/>
    <property type="evidence" value="ECO:0007669"/>
    <property type="project" value="UniProtKB-UniRule"/>
</dbReference>
<keyword evidence="5 7" id="KW-0408">Iron</keyword>
<feature type="domain" description="4Fe-4S ferredoxin-type" evidence="8">
    <location>
        <begin position="49"/>
        <end position="78"/>
    </location>
</feature>
<name>A0A089Q0I9_9ENTR</name>
<evidence type="ECO:0000256" key="7">
    <source>
        <dbReference type="PIRNR" id="PIRNR036548"/>
    </source>
</evidence>
<dbReference type="Proteomes" id="UP000029481">
    <property type="component" value="Chromosome"/>
</dbReference>
<keyword evidence="4 7" id="KW-0249">Electron transport</keyword>
<keyword evidence="3 7" id="KW-0479">Metal-binding</keyword>
<evidence type="ECO:0000256" key="5">
    <source>
        <dbReference type="ARBA" id="ARBA00023004"/>
    </source>
</evidence>
<dbReference type="OrthoDB" id="9800260at2"/>
<dbReference type="AlphaFoldDB" id="A0A089Q0I9"/>
<keyword evidence="2 7" id="KW-0813">Transport</keyword>
<evidence type="ECO:0000313" key="9">
    <source>
        <dbReference type="EMBL" id="AIR06182.1"/>
    </source>
</evidence>
<dbReference type="RefSeq" id="WP_038479427.1">
    <property type="nucleotide sequence ID" value="NZ_CP009451.1"/>
</dbReference>
<comment type="similarity">
    <text evidence="1">Belongs to the bacterial-type ferredoxin family. FixX subfamily.</text>
</comment>
<dbReference type="PIRSF" id="PIRSF036548">
    <property type="entry name" value="Fdx_FixX"/>
    <property type="match status" value="1"/>
</dbReference>
<dbReference type="InterPro" id="IPR017896">
    <property type="entry name" value="4Fe4S_Fe-S-bd"/>
</dbReference>
<proteinExistence type="inferred from homology"/>
<evidence type="ECO:0000256" key="4">
    <source>
        <dbReference type="ARBA" id="ARBA00022982"/>
    </source>
</evidence>
<keyword evidence="6 7" id="KW-0411">Iron-sulfur</keyword>
<dbReference type="KEGG" id="cnt:JT31_16640"/>
<organism evidence="9 10">
    <name type="scientific">Cedecea neteri</name>
    <dbReference type="NCBI Taxonomy" id="158822"/>
    <lineage>
        <taxon>Bacteria</taxon>
        <taxon>Pseudomonadati</taxon>
        <taxon>Pseudomonadota</taxon>
        <taxon>Gammaproteobacteria</taxon>
        <taxon>Enterobacterales</taxon>
        <taxon>Enterobacteriaceae</taxon>
        <taxon>Cedecea</taxon>
    </lineage>
</organism>
<protein>
    <recommendedName>
        <fullName evidence="7">Ferredoxin-like protein</fullName>
    </recommendedName>
</protein>
<gene>
    <name evidence="9" type="ORF">JT31_16640</name>
</gene>
<evidence type="ECO:0000256" key="1">
    <source>
        <dbReference type="ARBA" id="ARBA00006327"/>
    </source>
</evidence>
<dbReference type="PANTHER" id="PTHR43082">
    <property type="entry name" value="FERREDOXIN-LIKE"/>
    <property type="match status" value="1"/>
</dbReference>
<evidence type="ECO:0000259" key="8">
    <source>
        <dbReference type="PROSITE" id="PS51379"/>
    </source>
</evidence>
<reference evidence="9 10" key="1">
    <citation type="submission" date="2014-09" db="EMBL/GenBank/DDBJ databases">
        <title>Cedecea neteri SSMD04 Genome Sequencing.</title>
        <authorList>
            <person name="Tan J.-Y."/>
        </authorList>
    </citation>
    <scope>NUCLEOTIDE SEQUENCE [LARGE SCALE GENOMIC DNA]</scope>
    <source>
        <strain evidence="9 10">SSMD04</strain>
    </source>
</reference>